<reference evidence="1" key="1">
    <citation type="submission" date="2021-01" db="EMBL/GenBank/DDBJ databases">
        <title>Whole genome shotgun sequence of Acrocarpospora phusangensis NBRC 108782.</title>
        <authorList>
            <person name="Komaki H."/>
            <person name="Tamura T."/>
        </authorList>
    </citation>
    <scope>NUCLEOTIDE SEQUENCE</scope>
    <source>
        <strain evidence="1">NBRC 108782</strain>
    </source>
</reference>
<dbReference type="AlphaFoldDB" id="A0A919QJQ5"/>
<dbReference type="RefSeq" id="WP_204045988.1">
    <property type="nucleotide sequence ID" value="NZ_BOOA01000122.1"/>
</dbReference>
<protein>
    <submittedName>
        <fullName evidence="1">Uncharacterized protein</fullName>
    </submittedName>
</protein>
<accession>A0A919QJQ5</accession>
<comment type="caution">
    <text evidence="1">The sequence shown here is derived from an EMBL/GenBank/DDBJ whole genome shotgun (WGS) entry which is preliminary data.</text>
</comment>
<dbReference type="Proteomes" id="UP000640052">
    <property type="component" value="Unassembled WGS sequence"/>
</dbReference>
<evidence type="ECO:0000313" key="1">
    <source>
        <dbReference type="EMBL" id="GIH29379.1"/>
    </source>
</evidence>
<dbReference type="EMBL" id="BOOA01000122">
    <property type="protein sequence ID" value="GIH29379.1"/>
    <property type="molecule type" value="Genomic_DNA"/>
</dbReference>
<name>A0A919QJQ5_9ACTN</name>
<keyword evidence="2" id="KW-1185">Reference proteome</keyword>
<organism evidence="1 2">
    <name type="scientific">Acrocarpospora phusangensis</name>
    <dbReference type="NCBI Taxonomy" id="1070424"/>
    <lineage>
        <taxon>Bacteria</taxon>
        <taxon>Bacillati</taxon>
        <taxon>Actinomycetota</taxon>
        <taxon>Actinomycetes</taxon>
        <taxon>Streptosporangiales</taxon>
        <taxon>Streptosporangiaceae</taxon>
        <taxon>Acrocarpospora</taxon>
    </lineage>
</organism>
<proteinExistence type="predicted"/>
<evidence type="ECO:0000313" key="2">
    <source>
        <dbReference type="Proteomes" id="UP000640052"/>
    </source>
</evidence>
<gene>
    <name evidence="1" type="ORF">Aph01nite_76890</name>
</gene>
<sequence length="151" mass="16779">MNGEPQRIGKPAPKRVTETEDFVAAWTRLTDAYGKRVANDPAAITFYKDMQQRLTDSVNVGLAQAQAQAGGWSLREIGRIFGTSHVAILKRIKLGREIIARREQAAGVVRLADAVKASVPQLREQRAEHLRAVGVEDYRVIPLKGRHRKTA</sequence>